<comment type="caution">
    <text evidence="11">The sequence shown here is derived from an EMBL/GenBank/DDBJ whole genome shotgun (WGS) entry which is preliminary data.</text>
</comment>
<feature type="signal peptide" evidence="9">
    <location>
        <begin position="1"/>
        <end position="20"/>
    </location>
</feature>
<dbReference type="FunFam" id="3.40.50.300:FF:000188">
    <property type="entry name" value="signal recognition particle receptor subunit alpha"/>
    <property type="match status" value="1"/>
</dbReference>
<dbReference type="PANTHER" id="PTHR43134:SF1">
    <property type="entry name" value="SIGNAL RECOGNITION PARTICLE RECEPTOR SUBUNIT ALPHA"/>
    <property type="match status" value="1"/>
</dbReference>
<dbReference type="InterPro" id="IPR013822">
    <property type="entry name" value="Signal_recog_particl_SRP54_hlx"/>
</dbReference>
<feature type="chain" id="PRO_5043020306" description="SRP54-type proteins GTP-binding domain-containing protein" evidence="9">
    <location>
        <begin position="21"/>
        <end position="952"/>
    </location>
</feature>
<dbReference type="Proteomes" id="UP001344447">
    <property type="component" value="Unassembled WGS sequence"/>
</dbReference>
<feature type="compositionally biased region" description="Acidic residues" evidence="8">
    <location>
        <begin position="508"/>
        <end position="524"/>
    </location>
</feature>
<dbReference type="Gene3D" id="3.30.450.60">
    <property type="match status" value="1"/>
</dbReference>
<dbReference type="SMART" id="SM00962">
    <property type="entry name" value="SRP54"/>
    <property type="match status" value="1"/>
</dbReference>
<evidence type="ECO:0000256" key="7">
    <source>
        <dbReference type="ARBA" id="ARBA00023170"/>
    </source>
</evidence>
<dbReference type="PANTHER" id="PTHR43134">
    <property type="entry name" value="SIGNAL RECOGNITION PARTICLE RECEPTOR SUBUNIT ALPHA"/>
    <property type="match status" value="1"/>
</dbReference>
<dbReference type="GO" id="GO:0005785">
    <property type="term" value="C:signal recognition particle receptor complex"/>
    <property type="evidence" value="ECO:0007669"/>
    <property type="project" value="InterPro"/>
</dbReference>
<keyword evidence="6" id="KW-0472">Membrane</keyword>
<sequence>MKFLSIIFLVVLGFMKLVNGQLFDYSIKLEPFSTSDCSGEQEGVGFIAKVDTCFTIDYQTSFNFKLQGENSVSVGISQEDQCDNESEYFHQKNYKIGSCIPAIQLDTTHQYLKKFYQLVSVVKVDKNFDNLKIPSGSIAMVYRDGTCVSIPLLVEYYTNNTKLETFKNSSNLYYCNDEGYPVYQECTEMGCVGPYYDWKTCETIPKFYNSTTPTPVSGSITGEISVDMTGVKTGTGGHFSGDTIGNSPKEIFGGMGGDGDAFITYTSGQPTVHNTIGITPDDIEELFDSEGGYQDKSFSSSSSDSFGNEIYYLSAIYSFTILTKGGIVLWSKEFAKIKGSPINSLIKKVLLEERSAETSFQIDSYSLKWTFSNEFDLIFVVVYQKIFTLLYIEELLTTVKKRFIKMYKDLLLTLKESSDFIIVDKFEGFDFEVILEEVETRSKLQQTSISTPKKYEDTDKGKLVKDQKNERAIKEGRAEKVKRKEQEKKEKAERRKQNKLNNINEDISSSEEDDDNESDSETSSEENSNGATKNQQTNEDVARIENSDDEDEDIINNRNKLIAAKAKKSPGGYKKKVKDTPEKQSSSTGKKARTWDDGKLSKKELDGLNKSSSSGSAEVVREKIQKFNIDMEVSSDEEEESKPVSGFMKYFNVLTGNRVIDNLDLEPILADFKLHLTKKNVAPDIADKIVQSIGTGLEGKKLATFQGVTSVVKQQMEDTITRILTPKRNIDILREVQAVKGKRPYTIVFSGVNGVGKSTNLAKVCYWLTANGYKCMLAACDTFRSGAIEQLKTHADRLNVHLFERGYSKDAASVAQDAIAFAKDTGYDVVLIDTTGRMQNNEPLMKALSKLVNQNNVDLVLFVGEALVGNDGVDQLTKFDKSLSLLANTTQTHIRTIDGIILTKFDTIDDKVGAAISMVYSTGHPIIFLGTGQNYTDLKRMNIKSVVKSLLH</sequence>
<keyword evidence="12" id="KW-1185">Reference proteome</keyword>
<feature type="domain" description="SRP54-type proteins GTP-binding" evidence="10">
    <location>
        <begin position="925"/>
        <end position="938"/>
    </location>
</feature>
<feature type="compositionally biased region" description="Basic and acidic residues" evidence="8">
    <location>
        <begin position="593"/>
        <end position="607"/>
    </location>
</feature>
<keyword evidence="5" id="KW-0342">GTP-binding</keyword>
<dbReference type="InterPro" id="IPR036225">
    <property type="entry name" value="SRP/SRP_N"/>
</dbReference>
<comment type="subcellular location">
    <subcellularLocation>
        <location evidence="1">Endoplasmic reticulum membrane</location>
        <topology evidence="1">Peripheral membrane protein</topology>
        <orientation evidence="1">Cytoplasmic side</orientation>
    </subcellularLocation>
</comment>
<name>A0AAN7YW25_9MYCE</name>
<evidence type="ECO:0000313" key="11">
    <source>
        <dbReference type="EMBL" id="KAK5578032.1"/>
    </source>
</evidence>
<dbReference type="InterPro" id="IPR042101">
    <property type="entry name" value="SRP54_N_sf"/>
</dbReference>
<dbReference type="Pfam" id="PF00448">
    <property type="entry name" value="SRP54"/>
    <property type="match status" value="1"/>
</dbReference>
<evidence type="ECO:0000256" key="9">
    <source>
        <dbReference type="SAM" id="SignalP"/>
    </source>
</evidence>
<dbReference type="InterPro" id="IPR027417">
    <property type="entry name" value="P-loop_NTPase"/>
</dbReference>
<dbReference type="InterPro" id="IPR021837">
    <property type="entry name" value="CfaA/B/C"/>
</dbReference>
<dbReference type="PROSITE" id="PS00300">
    <property type="entry name" value="SRP54"/>
    <property type="match status" value="1"/>
</dbReference>
<dbReference type="CDD" id="cd14826">
    <property type="entry name" value="SR_alpha_SRX"/>
    <property type="match status" value="1"/>
</dbReference>
<evidence type="ECO:0000256" key="1">
    <source>
        <dbReference type="ARBA" id="ARBA00004397"/>
    </source>
</evidence>
<feature type="region of interest" description="Disordered" evidence="8">
    <location>
        <begin position="446"/>
        <end position="617"/>
    </location>
</feature>
<dbReference type="GO" id="GO:0006886">
    <property type="term" value="P:intracellular protein transport"/>
    <property type="evidence" value="ECO:0007669"/>
    <property type="project" value="InterPro"/>
</dbReference>
<keyword evidence="3" id="KW-0547">Nucleotide-binding</keyword>
<organism evidence="11 12">
    <name type="scientific">Dictyostelium firmibasis</name>
    <dbReference type="NCBI Taxonomy" id="79012"/>
    <lineage>
        <taxon>Eukaryota</taxon>
        <taxon>Amoebozoa</taxon>
        <taxon>Evosea</taxon>
        <taxon>Eumycetozoa</taxon>
        <taxon>Dictyostelia</taxon>
        <taxon>Dictyosteliales</taxon>
        <taxon>Dictyosteliaceae</taxon>
        <taxon>Dictyostelium</taxon>
    </lineage>
</organism>
<dbReference type="InterPro" id="IPR000897">
    <property type="entry name" value="SRP54_GTPase_dom"/>
</dbReference>
<dbReference type="Pfam" id="PF04086">
    <property type="entry name" value="SRP-alpha_N"/>
    <property type="match status" value="1"/>
</dbReference>
<protein>
    <recommendedName>
        <fullName evidence="10">SRP54-type proteins GTP-binding domain-containing protein</fullName>
    </recommendedName>
</protein>
<keyword evidence="9" id="KW-0732">Signal</keyword>
<dbReference type="InterPro" id="IPR007222">
    <property type="entry name" value="Sig_recog_particle_rcpt_asu_N"/>
</dbReference>
<dbReference type="GO" id="GO:0006614">
    <property type="term" value="P:SRP-dependent cotranslational protein targeting to membrane"/>
    <property type="evidence" value="ECO:0007669"/>
    <property type="project" value="InterPro"/>
</dbReference>
<evidence type="ECO:0000259" key="10">
    <source>
        <dbReference type="PROSITE" id="PS00300"/>
    </source>
</evidence>
<feature type="compositionally biased region" description="Polar residues" evidence="8">
    <location>
        <begin position="530"/>
        <end position="539"/>
    </location>
</feature>
<evidence type="ECO:0000256" key="6">
    <source>
        <dbReference type="ARBA" id="ARBA00023136"/>
    </source>
</evidence>
<dbReference type="GO" id="GO:0005525">
    <property type="term" value="F:GTP binding"/>
    <property type="evidence" value="ECO:0007669"/>
    <property type="project" value="UniProtKB-KW"/>
</dbReference>
<keyword evidence="4" id="KW-0256">Endoplasmic reticulum</keyword>
<dbReference type="Gene3D" id="3.40.50.300">
    <property type="entry name" value="P-loop containing nucleotide triphosphate hydrolases"/>
    <property type="match status" value="1"/>
</dbReference>
<evidence type="ECO:0000313" key="12">
    <source>
        <dbReference type="Proteomes" id="UP001344447"/>
    </source>
</evidence>
<proteinExistence type="inferred from homology"/>
<dbReference type="InterPro" id="IPR003593">
    <property type="entry name" value="AAA+_ATPase"/>
</dbReference>
<dbReference type="Gene3D" id="1.20.120.140">
    <property type="entry name" value="Signal recognition particle SRP54, nucleotide-binding domain"/>
    <property type="match status" value="1"/>
</dbReference>
<reference evidence="11 12" key="1">
    <citation type="submission" date="2023-11" db="EMBL/GenBank/DDBJ databases">
        <title>Dfirmibasis_genome.</title>
        <authorList>
            <person name="Edelbroek B."/>
            <person name="Kjellin J."/>
            <person name="Jerlstrom-Hultqvist J."/>
            <person name="Soderbom F."/>
        </authorList>
    </citation>
    <scope>NUCLEOTIDE SEQUENCE [LARGE SCALE GENOMIC DNA]</scope>
    <source>
        <strain evidence="11 12">TNS-C-14</strain>
    </source>
</reference>
<evidence type="ECO:0000256" key="3">
    <source>
        <dbReference type="ARBA" id="ARBA00022741"/>
    </source>
</evidence>
<feature type="compositionally biased region" description="Basic and acidic residues" evidence="8">
    <location>
        <begin position="453"/>
        <end position="495"/>
    </location>
</feature>
<dbReference type="SUPFAM" id="SSF52540">
    <property type="entry name" value="P-loop containing nucleoside triphosphate hydrolases"/>
    <property type="match status" value="1"/>
</dbReference>
<dbReference type="Pfam" id="PF02881">
    <property type="entry name" value="SRP54_N"/>
    <property type="match status" value="1"/>
</dbReference>
<dbReference type="CDD" id="cd17876">
    <property type="entry name" value="SRalpha_C"/>
    <property type="match status" value="1"/>
</dbReference>
<feature type="compositionally biased region" description="Basic residues" evidence="8">
    <location>
        <begin position="565"/>
        <end position="577"/>
    </location>
</feature>
<dbReference type="GO" id="GO:0003924">
    <property type="term" value="F:GTPase activity"/>
    <property type="evidence" value="ECO:0007669"/>
    <property type="project" value="InterPro"/>
</dbReference>
<dbReference type="InterPro" id="IPR011012">
    <property type="entry name" value="Longin-like_dom_sf"/>
</dbReference>
<dbReference type="AlphaFoldDB" id="A0AAN7YW25"/>
<evidence type="ECO:0000256" key="4">
    <source>
        <dbReference type="ARBA" id="ARBA00022824"/>
    </source>
</evidence>
<dbReference type="EMBL" id="JAVFKY010000004">
    <property type="protein sequence ID" value="KAK5578032.1"/>
    <property type="molecule type" value="Genomic_DNA"/>
</dbReference>
<dbReference type="GO" id="GO:0005047">
    <property type="term" value="F:signal recognition particle binding"/>
    <property type="evidence" value="ECO:0007669"/>
    <property type="project" value="InterPro"/>
</dbReference>
<evidence type="ECO:0000256" key="5">
    <source>
        <dbReference type="ARBA" id="ARBA00023134"/>
    </source>
</evidence>
<comment type="similarity">
    <text evidence="2">Belongs to the GTP-binding SRP family.</text>
</comment>
<dbReference type="SMART" id="SM00382">
    <property type="entry name" value="AAA"/>
    <property type="match status" value="1"/>
</dbReference>
<keyword evidence="7" id="KW-0675">Receptor</keyword>
<evidence type="ECO:0000256" key="2">
    <source>
        <dbReference type="ARBA" id="ARBA00008531"/>
    </source>
</evidence>
<dbReference type="Pfam" id="PF11912">
    <property type="entry name" value="CfaA_B_C"/>
    <property type="match status" value="1"/>
</dbReference>
<accession>A0AAN7YW25</accession>
<evidence type="ECO:0000256" key="8">
    <source>
        <dbReference type="SAM" id="MobiDB-lite"/>
    </source>
</evidence>
<gene>
    <name evidence="11" type="ORF">RB653_002983</name>
</gene>
<dbReference type="SUPFAM" id="SSF47364">
    <property type="entry name" value="Domain of the SRP/SRP receptor G-proteins"/>
    <property type="match status" value="1"/>
</dbReference>
<dbReference type="SUPFAM" id="SSF64356">
    <property type="entry name" value="SNARE-like"/>
    <property type="match status" value="1"/>
</dbReference>